<keyword evidence="2" id="KW-0520">NAD</keyword>
<organism evidence="5 6">
    <name type="scientific">Rhodoplanes tepidamans</name>
    <name type="common">Rhodoplanes cryptolactis</name>
    <dbReference type="NCBI Taxonomy" id="200616"/>
    <lineage>
        <taxon>Bacteria</taxon>
        <taxon>Pseudomonadati</taxon>
        <taxon>Pseudomonadota</taxon>
        <taxon>Alphaproteobacteria</taxon>
        <taxon>Hyphomicrobiales</taxon>
        <taxon>Nitrobacteraceae</taxon>
        <taxon>Rhodoplanes</taxon>
    </lineage>
</organism>
<dbReference type="InterPro" id="IPR006115">
    <property type="entry name" value="6PGDH_NADP-bd"/>
</dbReference>
<dbReference type="Gene3D" id="3.40.50.720">
    <property type="entry name" value="NAD(P)-binding Rossmann-like Domain"/>
    <property type="match status" value="1"/>
</dbReference>
<evidence type="ECO:0000313" key="6">
    <source>
        <dbReference type="Proteomes" id="UP001165652"/>
    </source>
</evidence>
<reference evidence="5" key="1">
    <citation type="journal article" date="2023" name="Microbiol Resour">
        <title>Genome Sequences of Rhodoplanes serenus and Two Thermotolerant Strains, Rhodoplanes tepidamans and 'Rhodoplanes cryptolactis,' Further Refine the Genus.</title>
        <authorList>
            <person name="Rayyan A.A."/>
            <person name="Kyndt J.A."/>
        </authorList>
    </citation>
    <scope>NUCLEOTIDE SEQUENCE</scope>
    <source>
        <strain evidence="5">DSM 9987</strain>
    </source>
</reference>
<name>A0ABT5J4Y9_RHOTP</name>
<gene>
    <name evidence="5" type="ORF">PQJ73_01695</name>
</gene>
<sequence length="293" mass="30465">MEVGFVGAGRMGLAMIRNLVAAGHGVRVFDVSEAAVARAVAAGATAAATAADAVRGDAVLSMLPNDRAMRAVFLESDVLARAPWSLVHVNMATASVACARELASAHAARGVAYVSAPVFGRPEMAARRELNVMAAGPPEAIDRVQPLFDAIGRRTWRLGEEPTSANVTKIAGNLIVACMIESLGEAAALARAHAIPPADLLGVVVGSLFDVPIVRTYADLVASETFEPAGFDLRLGLKDTQLALAAGEAVHLPLPFASVLRDNYLDALAHGAETKDWSAITQVATRRAALDAT</sequence>
<feature type="domain" description="6-phosphogluconate dehydrogenase NADP-binding" evidence="3">
    <location>
        <begin position="2"/>
        <end position="155"/>
    </location>
</feature>
<evidence type="ECO:0000256" key="2">
    <source>
        <dbReference type="ARBA" id="ARBA00023027"/>
    </source>
</evidence>
<evidence type="ECO:0000259" key="3">
    <source>
        <dbReference type="Pfam" id="PF03446"/>
    </source>
</evidence>
<proteinExistence type="predicted"/>
<dbReference type="PANTHER" id="PTHR43580:SF2">
    <property type="entry name" value="CYTOKINE-LIKE NUCLEAR FACTOR N-PAC"/>
    <property type="match status" value="1"/>
</dbReference>
<protein>
    <submittedName>
        <fullName evidence="5">NAD(P)-dependent oxidoreductase</fullName>
    </submittedName>
</protein>
<dbReference type="InterPro" id="IPR008927">
    <property type="entry name" value="6-PGluconate_DH-like_C_sf"/>
</dbReference>
<dbReference type="InterPro" id="IPR013328">
    <property type="entry name" value="6PGD_dom2"/>
</dbReference>
<dbReference type="InterPro" id="IPR015815">
    <property type="entry name" value="HIBADH-related"/>
</dbReference>
<dbReference type="PANTHER" id="PTHR43580">
    <property type="entry name" value="OXIDOREDUCTASE GLYR1-RELATED"/>
    <property type="match status" value="1"/>
</dbReference>
<comment type="caution">
    <text evidence="5">The sequence shown here is derived from an EMBL/GenBank/DDBJ whole genome shotgun (WGS) entry which is preliminary data.</text>
</comment>
<dbReference type="SUPFAM" id="SSF48179">
    <property type="entry name" value="6-phosphogluconate dehydrogenase C-terminal domain-like"/>
    <property type="match status" value="1"/>
</dbReference>
<evidence type="ECO:0000313" key="5">
    <source>
        <dbReference type="EMBL" id="MDC7784384.1"/>
    </source>
</evidence>
<dbReference type="PIRSF" id="PIRSF000103">
    <property type="entry name" value="HIBADH"/>
    <property type="match status" value="1"/>
</dbReference>
<dbReference type="InterPro" id="IPR029154">
    <property type="entry name" value="HIBADH-like_NADP-bd"/>
</dbReference>
<feature type="domain" description="3-hydroxyisobutyrate dehydrogenase-like NAD-binding" evidence="4">
    <location>
        <begin position="164"/>
        <end position="283"/>
    </location>
</feature>
<dbReference type="Gene3D" id="1.10.1040.10">
    <property type="entry name" value="N-(1-d-carboxylethyl)-l-norvaline Dehydrogenase, domain 2"/>
    <property type="match status" value="1"/>
</dbReference>
<dbReference type="RefSeq" id="WP_272775227.1">
    <property type="nucleotide sequence ID" value="NZ_JAQQLI010000001.1"/>
</dbReference>
<dbReference type="InterPro" id="IPR036291">
    <property type="entry name" value="NAD(P)-bd_dom_sf"/>
</dbReference>
<accession>A0ABT5J4Y9</accession>
<evidence type="ECO:0000259" key="4">
    <source>
        <dbReference type="Pfam" id="PF14833"/>
    </source>
</evidence>
<dbReference type="Pfam" id="PF03446">
    <property type="entry name" value="NAD_binding_2"/>
    <property type="match status" value="1"/>
</dbReference>
<dbReference type="SUPFAM" id="SSF51735">
    <property type="entry name" value="NAD(P)-binding Rossmann-fold domains"/>
    <property type="match status" value="1"/>
</dbReference>
<dbReference type="InterPro" id="IPR051265">
    <property type="entry name" value="HIBADH-related_NP60_sf"/>
</dbReference>
<evidence type="ECO:0000256" key="1">
    <source>
        <dbReference type="ARBA" id="ARBA00023002"/>
    </source>
</evidence>
<dbReference type="EMBL" id="JAQQLI010000001">
    <property type="protein sequence ID" value="MDC7784384.1"/>
    <property type="molecule type" value="Genomic_DNA"/>
</dbReference>
<reference evidence="5" key="2">
    <citation type="submission" date="2023-02" db="EMBL/GenBank/DDBJ databases">
        <authorList>
            <person name="Rayyan A."/>
            <person name="Meyer T."/>
            <person name="Kyndt J.A."/>
        </authorList>
    </citation>
    <scope>NUCLEOTIDE SEQUENCE</scope>
    <source>
        <strain evidence="5">DSM 9987</strain>
    </source>
</reference>
<dbReference type="Pfam" id="PF14833">
    <property type="entry name" value="NAD_binding_11"/>
    <property type="match status" value="1"/>
</dbReference>
<keyword evidence="6" id="KW-1185">Reference proteome</keyword>
<dbReference type="Proteomes" id="UP001165652">
    <property type="component" value="Unassembled WGS sequence"/>
</dbReference>
<keyword evidence="1" id="KW-0560">Oxidoreductase</keyword>